<dbReference type="EMBL" id="CAJNDS010001101">
    <property type="protein sequence ID" value="CAE7246990.1"/>
    <property type="molecule type" value="Genomic_DNA"/>
</dbReference>
<reference evidence="3" key="1">
    <citation type="submission" date="2021-02" db="EMBL/GenBank/DDBJ databases">
        <authorList>
            <person name="Dougan E. K."/>
            <person name="Rhodes N."/>
            <person name="Thang M."/>
            <person name="Chan C."/>
        </authorList>
    </citation>
    <scope>NUCLEOTIDE SEQUENCE</scope>
</reference>
<sequence length="344" mass="37426">MKKVPGLRLPSAPVREQLSKDLKAWCKSTGHVLPDTQASSSTVPGTESQILNLHSADVDDGEDRQPDFLQSPEPTARRSLKLLSPEAAVDVPDWALDWAEEIELAHQHQAFVKNHEHDAKSVESFGVPSRFVERTKGGQLLHNRSLTKARPEGCQNQPSAMPAWASQWASELTAQFESQALSTVTLSAHHHLGSFGPNDSKVDWAGDLPSAQDLLSQGRKAVYLERLRKAEDMQCQRVVKAGLPVKDITDIATILYEAGLYGPPHFTKAHKSRGTLTGILVKPQFGGCVSIYAKTGKIIVDGSANAKRRIIGMLSTVSCPAQSATCIDDELPTVHAVKARLAKQ</sequence>
<dbReference type="EMBL" id="CAJNDS010000213">
    <property type="protein sequence ID" value="CAE7029171.1"/>
    <property type="molecule type" value="Genomic_DNA"/>
</dbReference>
<dbReference type="AlphaFoldDB" id="A0A812LUB7"/>
<dbReference type="Proteomes" id="UP000604046">
    <property type="component" value="Unassembled WGS sequence"/>
</dbReference>
<evidence type="ECO:0000313" key="2">
    <source>
        <dbReference type="EMBL" id="CAE7029171.1"/>
    </source>
</evidence>
<evidence type="ECO:0000256" key="1">
    <source>
        <dbReference type="SAM" id="MobiDB-lite"/>
    </source>
</evidence>
<feature type="region of interest" description="Disordered" evidence="1">
    <location>
        <begin position="56"/>
        <end position="77"/>
    </location>
</feature>
<protein>
    <submittedName>
        <fullName evidence="3">Uncharacterized protein</fullName>
    </submittedName>
</protein>
<name>A0A812LUB7_9DINO</name>
<evidence type="ECO:0000313" key="3">
    <source>
        <dbReference type="EMBL" id="CAE7246990.1"/>
    </source>
</evidence>
<accession>A0A812LUB7</accession>
<comment type="caution">
    <text evidence="3">The sequence shown here is derived from an EMBL/GenBank/DDBJ whole genome shotgun (WGS) entry which is preliminary data.</text>
</comment>
<proteinExistence type="predicted"/>
<keyword evidence="4" id="KW-1185">Reference proteome</keyword>
<gene>
    <name evidence="3" type="ORF">SNAT2548_LOCUS11789</name>
    <name evidence="2" type="ORF">SNAT2548_LOCUS3483</name>
</gene>
<organism evidence="3 4">
    <name type="scientific">Symbiodinium natans</name>
    <dbReference type="NCBI Taxonomy" id="878477"/>
    <lineage>
        <taxon>Eukaryota</taxon>
        <taxon>Sar</taxon>
        <taxon>Alveolata</taxon>
        <taxon>Dinophyceae</taxon>
        <taxon>Suessiales</taxon>
        <taxon>Symbiodiniaceae</taxon>
        <taxon>Symbiodinium</taxon>
    </lineage>
</organism>
<evidence type="ECO:0000313" key="4">
    <source>
        <dbReference type="Proteomes" id="UP000604046"/>
    </source>
</evidence>